<gene>
    <name evidence="9" type="ORF">DBZ45_04590</name>
</gene>
<evidence type="ECO:0000256" key="7">
    <source>
        <dbReference type="SAM" id="MobiDB-lite"/>
    </source>
</evidence>
<reference evidence="9 10" key="1">
    <citation type="submission" date="2018-04" db="EMBL/GenBank/DDBJ databases">
        <title>Bacteria isolated from cave deposits of Manipur.</title>
        <authorList>
            <person name="Sahoo D."/>
            <person name="Sarangthem I."/>
            <person name="Nandeibam J."/>
        </authorList>
    </citation>
    <scope>NUCLEOTIDE SEQUENCE [LARGE SCALE GENOMIC DNA]</scope>
    <source>
        <strain evidence="10">mrc11</strain>
    </source>
</reference>
<proteinExistence type="inferred from homology"/>
<feature type="compositionally biased region" description="Polar residues" evidence="7">
    <location>
        <begin position="1"/>
        <end position="10"/>
    </location>
</feature>
<dbReference type="Pfam" id="PF08240">
    <property type="entry name" value="ADH_N"/>
    <property type="match status" value="1"/>
</dbReference>
<evidence type="ECO:0000313" key="10">
    <source>
        <dbReference type="Proteomes" id="UP000249166"/>
    </source>
</evidence>
<evidence type="ECO:0000256" key="2">
    <source>
        <dbReference type="ARBA" id="ARBA00008072"/>
    </source>
</evidence>
<evidence type="ECO:0000256" key="1">
    <source>
        <dbReference type="ARBA" id="ARBA00001947"/>
    </source>
</evidence>
<dbReference type="CDD" id="cd05285">
    <property type="entry name" value="sorbitol_DH"/>
    <property type="match status" value="1"/>
</dbReference>
<dbReference type="RefSeq" id="WP_111902766.1">
    <property type="nucleotide sequence ID" value="NZ_QLNP01000062.1"/>
</dbReference>
<dbReference type="PANTHER" id="PTHR43161:SF9">
    <property type="entry name" value="SORBITOL DEHYDROGENASE"/>
    <property type="match status" value="1"/>
</dbReference>
<dbReference type="InterPro" id="IPR020843">
    <property type="entry name" value="ER"/>
</dbReference>
<dbReference type="InterPro" id="IPR013149">
    <property type="entry name" value="ADH-like_C"/>
</dbReference>
<dbReference type="GO" id="GO:0016616">
    <property type="term" value="F:oxidoreductase activity, acting on the CH-OH group of donors, NAD or NADP as acceptor"/>
    <property type="evidence" value="ECO:0007669"/>
    <property type="project" value="InterPro"/>
</dbReference>
<keyword evidence="5" id="KW-0560">Oxidoreductase</keyword>
<dbReference type="SUPFAM" id="SSF51735">
    <property type="entry name" value="NAD(P)-binding Rossmann-fold domains"/>
    <property type="match status" value="1"/>
</dbReference>
<dbReference type="SMART" id="SM00829">
    <property type="entry name" value="PKS_ER"/>
    <property type="match status" value="1"/>
</dbReference>
<evidence type="ECO:0000313" key="9">
    <source>
        <dbReference type="EMBL" id="RAM38297.1"/>
    </source>
</evidence>
<keyword evidence="4 6" id="KW-0862">Zinc</keyword>
<name>A0A328HI89_ARTGO</name>
<feature type="domain" description="Enoyl reductase (ER)" evidence="8">
    <location>
        <begin position="35"/>
        <end position="355"/>
    </location>
</feature>
<dbReference type="AlphaFoldDB" id="A0A328HI89"/>
<evidence type="ECO:0000256" key="5">
    <source>
        <dbReference type="ARBA" id="ARBA00023002"/>
    </source>
</evidence>
<dbReference type="InterPro" id="IPR036291">
    <property type="entry name" value="NAD(P)-bd_dom_sf"/>
</dbReference>
<evidence type="ECO:0000256" key="4">
    <source>
        <dbReference type="ARBA" id="ARBA00022833"/>
    </source>
</evidence>
<comment type="cofactor">
    <cofactor evidence="1 6">
        <name>Zn(2+)</name>
        <dbReference type="ChEBI" id="CHEBI:29105"/>
    </cofactor>
</comment>
<comment type="similarity">
    <text evidence="2 6">Belongs to the zinc-containing alcohol dehydrogenase family.</text>
</comment>
<evidence type="ECO:0000256" key="3">
    <source>
        <dbReference type="ARBA" id="ARBA00022723"/>
    </source>
</evidence>
<dbReference type="InterPro" id="IPR002328">
    <property type="entry name" value="ADH_Zn_CS"/>
</dbReference>
<dbReference type="InterPro" id="IPR011032">
    <property type="entry name" value="GroES-like_sf"/>
</dbReference>
<dbReference type="OrthoDB" id="9797931at2"/>
<evidence type="ECO:0000259" key="8">
    <source>
        <dbReference type="SMART" id="SM00829"/>
    </source>
</evidence>
<dbReference type="SUPFAM" id="SSF50129">
    <property type="entry name" value="GroES-like"/>
    <property type="match status" value="1"/>
</dbReference>
<keyword evidence="3 6" id="KW-0479">Metal-binding</keyword>
<dbReference type="Gene3D" id="3.40.50.720">
    <property type="entry name" value="NAD(P)-binding Rossmann-like Domain"/>
    <property type="match status" value="1"/>
</dbReference>
<protein>
    <submittedName>
        <fullName evidence="9">NAD(P)-dependent alcohol dehydrogenase</fullName>
    </submittedName>
</protein>
<dbReference type="GO" id="GO:0008270">
    <property type="term" value="F:zinc ion binding"/>
    <property type="evidence" value="ECO:0007669"/>
    <property type="project" value="InterPro"/>
</dbReference>
<dbReference type="EMBL" id="QLNP01000062">
    <property type="protein sequence ID" value="RAM38297.1"/>
    <property type="molecule type" value="Genomic_DNA"/>
</dbReference>
<dbReference type="Gene3D" id="3.90.180.10">
    <property type="entry name" value="Medium-chain alcohol dehydrogenases, catalytic domain"/>
    <property type="match status" value="1"/>
</dbReference>
<dbReference type="PANTHER" id="PTHR43161">
    <property type="entry name" value="SORBITOL DEHYDROGENASE"/>
    <property type="match status" value="1"/>
</dbReference>
<dbReference type="InterPro" id="IPR045306">
    <property type="entry name" value="SDH-like"/>
</dbReference>
<evidence type="ECO:0000256" key="6">
    <source>
        <dbReference type="RuleBase" id="RU361277"/>
    </source>
</evidence>
<dbReference type="Pfam" id="PF00107">
    <property type="entry name" value="ADH_zinc_N"/>
    <property type="match status" value="1"/>
</dbReference>
<organism evidence="9 10">
    <name type="scientific">Arthrobacter globiformis</name>
    <dbReference type="NCBI Taxonomy" id="1665"/>
    <lineage>
        <taxon>Bacteria</taxon>
        <taxon>Bacillati</taxon>
        <taxon>Actinomycetota</taxon>
        <taxon>Actinomycetes</taxon>
        <taxon>Micrococcales</taxon>
        <taxon>Micrococcaceae</taxon>
        <taxon>Arthrobacter</taxon>
    </lineage>
</organism>
<sequence length="359" mass="38013">MTTSTAQSPASGHREQQAQPDLPATMRAAVLKSQGSMALETLPVPHLEPEQVLVQVAAVGVCGSDVHYYEHGRIGDYVVDHPLILGHELSGRVAAVGSSVSRERMGKRVAVEPQRPCRTCKQCKAGRYNLCPDIEFYATPPIDGAFAEYVTIQSDFAYDIPDNVSDEAAALIEPLSVGLWACERAGIRPGSRVLIAGAGPIGIIAAQAARAFGATEIYISDIAEDRLAFALEHGATHAINAKTDSVEGLDVDAFIDASGAPQAVRSGVKAVGPAGRVILVGLGADDVELPVSFIQNREIWLSGVFRYTNTWPLAIQLIADGKVDLDILVTAKFPLAGSEEALKAGKQPGQLKAVVYPGR</sequence>
<comment type="caution">
    <text evidence="9">The sequence shown here is derived from an EMBL/GenBank/DDBJ whole genome shotgun (WGS) entry which is preliminary data.</text>
</comment>
<dbReference type="Proteomes" id="UP000249166">
    <property type="component" value="Unassembled WGS sequence"/>
</dbReference>
<dbReference type="PROSITE" id="PS00059">
    <property type="entry name" value="ADH_ZINC"/>
    <property type="match status" value="1"/>
</dbReference>
<feature type="region of interest" description="Disordered" evidence="7">
    <location>
        <begin position="1"/>
        <end position="22"/>
    </location>
</feature>
<dbReference type="InterPro" id="IPR013154">
    <property type="entry name" value="ADH-like_N"/>
</dbReference>
<accession>A0A328HI89</accession>